<dbReference type="EC" id="3.5.1.100" evidence="4"/>
<keyword evidence="1 4" id="KW-0378">Hydrolase</keyword>
<evidence type="ECO:0000259" key="3">
    <source>
        <dbReference type="PROSITE" id="PS50263"/>
    </source>
</evidence>
<dbReference type="InterPro" id="IPR036526">
    <property type="entry name" value="C-N_Hydrolase_sf"/>
</dbReference>
<name>A0A517Z661_9PLAN</name>
<evidence type="ECO:0000313" key="5">
    <source>
        <dbReference type="Proteomes" id="UP000320496"/>
    </source>
</evidence>
<organism evidence="4 5">
    <name type="scientific">Maioricimonas rarisocia</name>
    <dbReference type="NCBI Taxonomy" id="2528026"/>
    <lineage>
        <taxon>Bacteria</taxon>
        <taxon>Pseudomonadati</taxon>
        <taxon>Planctomycetota</taxon>
        <taxon>Planctomycetia</taxon>
        <taxon>Planctomycetales</taxon>
        <taxon>Planctomycetaceae</taxon>
        <taxon>Maioricimonas</taxon>
    </lineage>
</organism>
<dbReference type="PROSITE" id="PS50263">
    <property type="entry name" value="CN_HYDROLASE"/>
    <property type="match status" value="1"/>
</dbReference>
<evidence type="ECO:0000256" key="2">
    <source>
        <dbReference type="SAM" id="MobiDB-lite"/>
    </source>
</evidence>
<feature type="domain" description="CN hydrolase" evidence="3">
    <location>
        <begin position="1"/>
        <end position="239"/>
    </location>
</feature>
<dbReference type="AlphaFoldDB" id="A0A517Z661"/>
<dbReference type="SUPFAM" id="SSF56317">
    <property type="entry name" value="Carbon-nitrogen hydrolase"/>
    <property type="match status" value="1"/>
</dbReference>
<dbReference type="PANTHER" id="PTHR43674">
    <property type="entry name" value="NITRILASE C965.09-RELATED"/>
    <property type="match status" value="1"/>
</dbReference>
<accession>A0A517Z661</accession>
<dbReference type="InterPro" id="IPR050345">
    <property type="entry name" value="Aliph_Amidase/BUP"/>
</dbReference>
<gene>
    <name evidence="4" type="primary">ramA_2</name>
    <name evidence="4" type="ORF">Mal4_22640</name>
</gene>
<sequence length="284" mass="31207">MKIAGVQMDVTLADVPANIARMQSHLHETHRHGAQLTIFPECAATGYCYESLEEGLQYAEPLPGPITEQMTATCRELGCWTVFGMLEQDGDRLFNAAVLVGPEGLIGSYRKVHLPFLGIDMFTTPGDRPFAVHEANGVNIGMNICYDSAFPEPSRCLALEGVDLIALPTNWPPGAECVAQSAIATRAMENAIYYAAINRVGNERGFQFIGLSSICAPNGSVLASSLGTDEEILYAEIDVEKSRRKHIKRVAGKHEIDRLADRRPEMYGKITEPHDLPTPRQKHQ</sequence>
<feature type="compositionally biased region" description="Basic and acidic residues" evidence="2">
    <location>
        <begin position="261"/>
        <end position="277"/>
    </location>
</feature>
<evidence type="ECO:0000256" key="1">
    <source>
        <dbReference type="ARBA" id="ARBA00022801"/>
    </source>
</evidence>
<dbReference type="OrthoDB" id="2826359at2"/>
<proteinExistence type="predicted"/>
<dbReference type="Pfam" id="PF00795">
    <property type="entry name" value="CN_hydrolase"/>
    <property type="match status" value="1"/>
</dbReference>
<dbReference type="KEGG" id="mri:Mal4_22640"/>
<dbReference type="PANTHER" id="PTHR43674:SF2">
    <property type="entry name" value="BETA-UREIDOPROPIONASE"/>
    <property type="match status" value="1"/>
</dbReference>
<protein>
    <submittedName>
        <fullName evidence="4">(R)-stereoselective amidase</fullName>
        <ecNumber evidence="4">3.5.1.100</ecNumber>
    </submittedName>
</protein>
<feature type="region of interest" description="Disordered" evidence="2">
    <location>
        <begin position="261"/>
        <end position="284"/>
    </location>
</feature>
<dbReference type="EMBL" id="CP036275">
    <property type="protein sequence ID" value="QDU37945.1"/>
    <property type="molecule type" value="Genomic_DNA"/>
</dbReference>
<reference evidence="4 5" key="1">
    <citation type="submission" date="2019-02" db="EMBL/GenBank/DDBJ databases">
        <title>Deep-cultivation of Planctomycetes and their phenomic and genomic characterization uncovers novel biology.</title>
        <authorList>
            <person name="Wiegand S."/>
            <person name="Jogler M."/>
            <person name="Boedeker C."/>
            <person name="Pinto D."/>
            <person name="Vollmers J."/>
            <person name="Rivas-Marin E."/>
            <person name="Kohn T."/>
            <person name="Peeters S.H."/>
            <person name="Heuer A."/>
            <person name="Rast P."/>
            <person name="Oberbeckmann S."/>
            <person name="Bunk B."/>
            <person name="Jeske O."/>
            <person name="Meyerdierks A."/>
            <person name="Storesund J.E."/>
            <person name="Kallscheuer N."/>
            <person name="Luecker S."/>
            <person name="Lage O.M."/>
            <person name="Pohl T."/>
            <person name="Merkel B.J."/>
            <person name="Hornburger P."/>
            <person name="Mueller R.-W."/>
            <person name="Bruemmer F."/>
            <person name="Labrenz M."/>
            <person name="Spormann A.M."/>
            <person name="Op den Camp H."/>
            <person name="Overmann J."/>
            <person name="Amann R."/>
            <person name="Jetten M.S.M."/>
            <person name="Mascher T."/>
            <person name="Medema M.H."/>
            <person name="Devos D.P."/>
            <person name="Kaster A.-K."/>
            <person name="Ovreas L."/>
            <person name="Rohde M."/>
            <person name="Galperin M.Y."/>
            <person name="Jogler C."/>
        </authorList>
    </citation>
    <scope>NUCLEOTIDE SEQUENCE [LARGE SCALE GENOMIC DNA]</scope>
    <source>
        <strain evidence="4 5">Mal4</strain>
    </source>
</reference>
<keyword evidence="5" id="KW-1185">Reference proteome</keyword>
<dbReference type="RefSeq" id="WP_145369269.1">
    <property type="nucleotide sequence ID" value="NZ_CP036275.1"/>
</dbReference>
<dbReference type="Proteomes" id="UP000320496">
    <property type="component" value="Chromosome"/>
</dbReference>
<evidence type="ECO:0000313" key="4">
    <source>
        <dbReference type="EMBL" id="QDU37945.1"/>
    </source>
</evidence>
<dbReference type="CDD" id="cd07197">
    <property type="entry name" value="nitrilase"/>
    <property type="match status" value="1"/>
</dbReference>
<dbReference type="GO" id="GO:0016811">
    <property type="term" value="F:hydrolase activity, acting on carbon-nitrogen (but not peptide) bonds, in linear amides"/>
    <property type="evidence" value="ECO:0007669"/>
    <property type="project" value="UniProtKB-ARBA"/>
</dbReference>
<dbReference type="InterPro" id="IPR003010">
    <property type="entry name" value="C-N_Hydrolase"/>
</dbReference>
<dbReference type="Gene3D" id="3.60.110.10">
    <property type="entry name" value="Carbon-nitrogen hydrolase"/>
    <property type="match status" value="1"/>
</dbReference>